<feature type="transmembrane region" description="Helical" evidence="1">
    <location>
        <begin position="12"/>
        <end position="30"/>
    </location>
</feature>
<comment type="caution">
    <text evidence="2">The sequence shown here is derived from an EMBL/GenBank/DDBJ whole genome shotgun (WGS) entry which is preliminary data.</text>
</comment>
<keyword evidence="1" id="KW-1133">Transmembrane helix</keyword>
<evidence type="ECO:0000313" key="2">
    <source>
        <dbReference type="EMBL" id="MDQ8209873.1"/>
    </source>
</evidence>
<keyword evidence="1" id="KW-0812">Transmembrane</keyword>
<feature type="transmembrane region" description="Helical" evidence="1">
    <location>
        <begin position="83"/>
        <end position="105"/>
    </location>
</feature>
<dbReference type="RefSeq" id="WP_308952785.1">
    <property type="nucleotide sequence ID" value="NZ_JARXHW010000270.1"/>
</dbReference>
<name>A0ABU1B0D9_9BACT</name>
<evidence type="ECO:0000256" key="1">
    <source>
        <dbReference type="SAM" id="Phobius"/>
    </source>
</evidence>
<protein>
    <submittedName>
        <fullName evidence="2">Uncharacterized protein</fullName>
    </submittedName>
</protein>
<reference evidence="2 3" key="1">
    <citation type="submission" date="2023-04" db="EMBL/GenBank/DDBJ databases">
        <title>A novel bacteria isolated from coastal sediment.</title>
        <authorList>
            <person name="Liu X.-J."/>
            <person name="Du Z.-J."/>
        </authorList>
    </citation>
    <scope>NUCLEOTIDE SEQUENCE [LARGE SCALE GENOMIC DNA]</scope>
    <source>
        <strain evidence="2 3">SDUM461003</strain>
    </source>
</reference>
<proteinExistence type="predicted"/>
<gene>
    <name evidence="2" type="ORF">QEH52_20310</name>
</gene>
<organism evidence="2 3">
    <name type="scientific">Thalassobacterium maritimum</name>
    <dbReference type="NCBI Taxonomy" id="3041265"/>
    <lineage>
        <taxon>Bacteria</taxon>
        <taxon>Pseudomonadati</taxon>
        <taxon>Verrucomicrobiota</taxon>
        <taxon>Opitutia</taxon>
        <taxon>Puniceicoccales</taxon>
        <taxon>Coraliomargaritaceae</taxon>
        <taxon>Thalassobacterium</taxon>
    </lineage>
</organism>
<evidence type="ECO:0000313" key="3">
    <source>
        <dbReference type="Proteomes" id="UP001225316"/>
    </source>
</evidence>
<sequence>FSNRMKRNRQRCYLTAIICMVVLSLTQLFLNLNDGWKEGEIGRIQEKVAQIEDTIRELSPQEAQISVNQLNEELSSLRNREKIYNTFTAMAGLLMVPCALGVIYFRPRLNQPEQDNPITRP</sequence>
<keyword evidence="3" id="KW-1185">Reference proteome</keyword>
<feature type="non-terminal residue" evidence="2">
    <location>
        <position position="1"/>
    </location>
</feature>
<dbReference type="EMBL" id="JARXHW010000270">
    <property type="protein sequence ID" value="MDQ8209873.1"/>
    <property type="molecule type" value="Genomic_DNA"/>
</dbReference>
<keyword evidence="1" id="KW-0472">Membrane</keyword>
<dbReference type="Proteomes" id="UP001225316">
    <property type="component" value="Unassembled WGS sequence"/>
</dbReference>
<accession>A0ABU1B0D9</accession>